<comment type="caution">
    <text evidence="2">The sequence shown here is derived from an EMBL/GenBank/DDBJ whole genome shotgun (WGS) entry which is preliminary data.</text>
</comment>
<dbReference type="Proteomes" id="UP000314294">
    <property type="component" value="Unassembled WGS sequence"/>
</dbReference>
<reference evidence="2 3" key="1">
    <citation type="submission" date="2019-03" db="EMBL/GenBank/DDBJ databases">
        <title>First draft genome of Liparis tanakae, snailfish: a comprehensive survey of snailfish specific genes.</title>
        <authorList>
            <person name="Kim W."/>
            <person name="Song I."/>
            <person name="Jeong J.-H."/>
            <person name="Kim D."/>
            <person name="Kim S."/>
            <person name="Ryu S."/>
            <person name="Song J.Y."/>
            <person name="Lee S.K."/>
        </authorList>
    </citation>
    <scope>NUCLEOTIDE SEQUENCE [LARGE SCALE GENOMIC DNA]</scope>
    <source>
        <tissue evidence="2">Muscle</tissue>
    </source>
</reference>
<accession>A0A4Z2ECA5</accession>
<dbReference type="EMBL" id="SRLO01010208">
    <property type="protein sequence ID" value="TNN26459.1"/>
    <property type="molecule type" value="Genomic_DNA"/>
</dbReference>
<sequence length="100" mass="10716">MGSIGSKVKVQVMKRMGDGKKGAGFVHMNVGLQGLIRHLVPIRGNTALRVLYEKYAAPCPGPRGGTDSSENSRSHACMHIRMPSEEKRKGLPSSKTKGGV</sequence>
<gene>
    <name evidence="2" type="ORF">EYF80_063404</name>
</gene>
<keyword evidence="3" id="KW-1185">Reference proteome</keyword>
<name>A0A4Z2ECA5_9TELE</name>
<protein>
    <submittedName>
        <fullName evidence="2">Uncharacterized protein</fullName>
    </submittedName>
</protein>
<proteinExistence type="predicted"/>
<evidence type="ECO:0000313" key="2">
    <source>
        <dbReference type="EMBL" id="TNN26459.1"/>
    </source>
</evidence>
<organism evidence="2 3">
    <name type="scientific">Liparis tanakae</name>
    <name type="common">Tanaka's snailfish</name>
    <dbReference type="NCBI Taxonomy" id="230148"/>
    <lineage>
        <taxon>Eukaryota</taxon>
        <taxon>Metazoa</taxon>
        <taxon>Chordata</taxon>
        <taxon>Craniata</taxon>
        <taxon>Vertebrata</taxon>
        <taxon>Euteleostomi</taxon>
        <taxon>Actinopterygii</taxon>
        <taxon>Neopterygii</taxon>
        <taxon>Teleostei</taxon>
        <taxon>Neoteleostei</taxon>
        <taxon>Acanthomorphata</taxon>
        <taxon>Eupercaria</taxon>
        <taxon>Perciformes</taxon>
        <taxon>Cottioidei</taxon>
        <taxon>Cottales</taxon>
        <taxon>Liparidae</taxon>
        <taxon>Liparis</taxon>
    </lineage>
</organism>
<evidence type="ECO:0000256" key="1">
    <source>
        <dbReference type="SAM" id="MobiDB-lite"/>
    </source>
</evidence>
<evidence type="ECO:0000313" key="3">
    <source>
        <dbReference type="Proteomes" id="UP000314294"/>
    </source>
</evidence>
<dbReference type="AlphaFoldDB" id="A0A4Z2ECA5"/>
<feature type="region of interest" description="Disordered" evidence="1">
    <location>
        <begin position="59"/>
        <end position="100"/>
    </location>
</feature>